<dbReference type="AlphaFoldDB" id="A0ABD3N047"/>
<feature type="region of interest" description="Disordered" evidence="1">
    <location>
        <begin position="1"/>
        <end position="49"/>
    </location>
</feature>
<evidence type="ECO:0000256" key="1">
    <source>
        <dbReference type="SAM" id="MobiDB-lite"/>
    </source>
</evidence>
<feature type="compositionally biased region" description="Polar residues" evidence="1">
    <location>
        <begin position="26"/>
        <end position="42"/>
    </location>
</feature>
<name>A0ABD3N047_9STRA</name>
<evidence type="ECO:0000313" key="2">
    <source>
        <dbReference type="EMBL" id="KAL3769520.1"/>
    </source>
</evidence>
<sequence>MLPSDLKMSSSSNMQVDKIKTKTHDGGSSNAISSEANVTAPGSSAKPDAFSVYSNQEVRMNRLLGREVGPPIQNNDTGSSAPASSETHTANAALDRKTRLSWELHSSLLVEDVALNTDIPDER</sequence>
<evidence type="ECO:0000313" key="3">
    <source>
        <dbReference type="Proteomes" id="UP001530315"/>
    </source>
</evidence>
<comment type="caution">
    <text evidence="2">The sequence shown here is derived from an EMBL/GenBank/DDBJ whole genome shotgun (WGS) entry which is preliminary data.</text>
</comment>
<reference evidence="2 3" key="1">
    <citation type="submission" date="2024-10" db="EMBL/GenBank/DDBJ databases">
        <title>Updated reference genomes for cyclostephanoid diatoms.</title>
        <authorList>
            <person name="Roberts W.R."/>
            <person name="Alverson A.J."/>
        </authorList>
    </citation>
    <scope>NUCLEOTIDE SEQUENCE [LARGE SCALE GENOMIC DNA]</scope>
    <source>
        <strain evidence="2 3">AJA276-08</strain>
    </source>
</reference>
<dbReference type="EMBL" id="JALLAZ020001654">
    <property type="protein sequence ID" value="KAL3769520.1"/>
    <property type="molecule type" value="Genomic_DNA"/>
</dbReference>
<organism evidence="2 3">
    <name type="scientific">Stephanodiscus triporus</name>
    <dbReference type="NCBI Taxonomy" id="2934178"/>
    <lineage>
        <taxon>Eukaryota</taxon>
        <taxon>Sar</taxon>
        <taxon>Stramenopiles</taxon>
        <taxon>Ochrophyta</taxon>
        <taxon>Bacillariophyta</taxon>
        <taxon>Coscinodiscophyceae</taxon>
        <taxon>Thalassiosirophycidae</taxon>
        <taxon>Stephanodiscales</taxon>
        <taxon>Stephanodiscaceae</taxon>
        <taxon>Stephanodiscus</taxon>
    </lineage>
</organism>
<feature type="compositionally biased region" description="Polar residues" evidence="1">
    <location>
        <begin position="72"/>
        <end position="90"/>
    </location>
</feature>
<feature type="region of interest" description="Disordered" evidence="1">
    <location>
        <begin position="67"/>
        <end position="92"/>
    </location>
</feature>
<keyword evidence="3" id="KW-1185">Reference proteome</keyword>
<protein>
    <submittedName>
        <fullName evidence="2">Uncharacterized protein</fullName>
    </submittedName>
</protein>
<proteinExistence type="predicted"/>
<gene>
    <name evidence="2" type="ORF">ACHAW5_004862</name>
</gene>
<dbReference type="Proteomes" id="UP001530315">
    <property type="component" value="Unassembled WGS sequence"/>
</dbReference>
<accession>A0ABD3N047</accession>